<dbReference type="NCBIfam" id="TIGR00484">
    <property type="entry name" value="EF-G"/>
    <property type="match status" value="1"/>
</dbReference>
<evidence type="ECO:0000256" key="4">
    <source>
        <dbReference type="ARBA" id="ARBA00022741"/>
    </source>
</evidence>
<dbReference type="GO" id="GO:0003746">
    <property type="term" value="F:translation elongation factor activity"/>
    <property type="evidence" value="ECO:0007669"/>
    <property type="project" value="UniProtKB-UniRule"/>
</dbReference>
<dbReference type="STRING" id="394958.BGI42_01060"/>
<dbReference type="InterPro" id="IPR009022">
    <property type="entry name" value="EFG_III"/>
</dbReference>
<dbReference type="NCBIfam" id="NF009381">
    <property type="entry name" value="PRK12740.1-5"/>
    <property type="match status" value="1"/>
</dbReference>
<dbReference type="NCBIfam" id="NF009379">
    <property type="entry name" value="PRK12740.1-3"/>
    <property type="match status" value="1"/>
</dbReference>
<dbReference type="CDD" id="cd16262">
    <property type="entry name" value="EFG_III"/>
    <property type="match status" value="1"/>
</dbReference>
<sequence length="688" mass="75897">MARKYPLDKFRNFGIMAHIDAGKTTTTERILFYTGVSHKIGEVHDGEATMDWMVQEQERGITITSAATSCEWNGHELNIIDTPGHVDFTVEVERSLRVLDGAVTVLDAKSGVEPQTETVWRQADKYGVPRMIYVNKMDATGADFFRCVNTVRDRLKGNAVPIQIPIGGEENFKGMVDLIRNVAFVFYDDLGKDMREEEIPADLVDQAEEYRAAMIEAIAETDEELMMKYLDGEELTVEELKAALRKATIANEIYPCICGSSYKNKGVQEMIDGVVDYLPSPLDIPAVSGTTLEGEEAERNADDKEPLSALAFKIATDPFVGKLAFARIYSGVMEKGSYVLNSTKGKKERVGRLVKMHSNSRQEVESLEAGELGAIIGLKNTTTGDTLCSEKEPIVLESMDFPEPVIDIAIEPKTKAAQEKMGLALAKLAEEDPTFKTWTDEETGQTIISGMGELHLDIIVDRLKREFKVECNVGAPQVSYKETIRKAVKAEAKYAKQSGGKGQYGHAVIEMEPTDGEYVFENAIVGGAIPKEYIPAVDNGIKEAALNGVIAGYNVINFKVKLVHGSYHEVDSSEMAFKIAGSMAFKNAMAKADPVLLEPMMKVEITVPEEYMGDVIGDVNSRRGRMEGMEAVNGAQLIKAFVPLSEMFGYATSLRSRTQGRGVYAMVFDHYEEVPKSVQEQIVGKKSK</sequence>
<dbReference type="InterPro" id="IPR035649">
    <property type="entry name" value="EFG_V"/>
</dbReference>
<dbReference type="CDD" id="cd01434">
    <property type="entry name" value="EFG_mtEFG1_IV"/>
    <property type="match status" value="1"/>
</dbReference>
<evidence type="ECO:0000256" key="3">
    <source>
        <dbReference type="ARBA" id="ARBA00022490"/>
    </source>
</evidence>
<dbReference type="SUPFAM" id="SSF54980">
    <property type="entry name" value="EF-G C-terminal domain-like"/>
    <property type="match status" value="2"/>
</dbReference>
<dbReference type="SUPFAM" id="SSF52540">
    <property type="entry name" value="P-loop containing nucleoside triphosphate hydrolases"/>
    <property type="match status" value="1"/>
</dbReference>
<dbReference type="InterPro" id="IPR047872">
    <property type="entry name" value="EFG_IV"/>
</dbReference>
<dbReference type="FunFam" id="3.30.70.240:FF:000001">
    <property type="entry name" value="Elongation factor G"/>
    <property type="match status" value="1"/>
</dbReference>
<keyword evidence="7 8" id="KW-0342">GTP-binding</keyword>
<feature type="binding site" evidence="8">
    <location>
        <begin position="135"/>
        <end position="138"/>
    </location>
    <ligand>
        <name>GTP</name>
        <dbReference type="ChEBI" id="CHEBI:37565"/>
    </ligand>
</feature>
<dbReference type="SMART" id="SM00838">
    <property type="entry name" value="EFG_C"/>
    <property type="match status" value="1"/>
</dbReference>
<dbReference type="InterPro" id="IPR000795">
    <property type="entry name" value="T_Tr_GTP-bd_dom"/>
</dbReference>
<dbReference type="Proteomes" id="UP000094652">
    <property type="component" value="Chromosome"/>
</dbReference>
<dbReference type="OrthoDB" id="9804431at2"/>
<dbReference type="PANTHER" id="PTHR43261:SF1">
    <property type="entry name" value="RIBOSOME-RELEASING FACTOR 2, MITOCHONDRIAL"/>
    <property type="match status" value="1"/>
</dbReference>
<keyword evidence="11" id="KW-1185">Reference proteome</keyword>
<dbReference type="SUPFAM" id="SSF50447">
    <property type="entry name" value="Translation proteins"/>
    <property type="match status" value="1"/>
</dbReference>
<keyword evidence="5 8" id="KW-0251">Elongation factor</keyword>
<dbReference type="CDD" id="cd03713">
    <property type="entry name" value="EFG_mtEFG_C"/>
    <property type="match status" value="1"/>
</dbReference>
<evidence type="ECO:0000256" key="6">
    <source>
        <dbReference type="ARBA" id="ARBA00022917"/>
    </source>
</evidence>
<dbReference type="SUPFAM" id="SSF54211">
    <property type="entry name" value="Ribosomal protein S5 domain 2-like"/>
    <property type="match status" value="1"/>
</dbReference>
<evidence type="ECO:0000256" key="5">
    <source>
        <dbReference type="ARBA" id="ARBA00022768"/>
    </source>
</evidence>
<dbReference type="KEGG" id="ctae:BGI42_01060"/>
<evidence type="ECO:0000256" key="1">
    <source>
        <dbReference type="ARBA" id="ARBA00005870"/>
    </source>
</evidence>
<dbReference type="InterPro" id="IPR005225">
    <property type="entry name" value="Small_GTP-bd"/>
</dbReference>
<dbReference type="GO" id="GO:0005525">
    <property type="term" value="F:GTP binding"/>
    <property type="evidence" value="ECO:0007669"/>
    <property type="project" value="UniProtKB-UniRule"/>
</dbReference>
<organism evidence="10 11">
    <name type="scientific">Clostridium taeniosporum</name>
    <dbReference type="NCBI Taxonomy" id="394958"/>
    <lineage>
        <taxon>Bacteria</taxon>
        <taxon>Bacillati</taxon>
        <taxon>Bacillota</taxon>
        <taxon>Clostridia</taxon>
        <taxon>Eubacteriales</taxon>
        <taxon>Clostridiaceae</taxon>
        <taxon>Clostridium</taxon>
    </lineage>
</organism>
<name>A0A1D7XH58_9CLOT</name>
<dbReference type="InterPro" id="IPR005517">
    <property type="entry name" value="Transl_elong_EFG/EF2_IV"/>
</dbReference>
<dbReference type="SMART" id="SM00889">
    <property type="entry name" value="EFG_IV"/>
    <property type="match status" value="1"/>
</dbReference>
<dbReference type="FunFam" id="2.40.30.10:FF:000006">
    <property type="entry name" value="Elongation factor G"/>
    <property type="match status" value="1"/>
</dbReference>
<feature type="binding site" evidence="8">
    <location>
        <begin position="17"/>
        <end position="24"/>
    </location>
    <ligand>
        <name>GTP</name>
        <dbReference type="ChEBI" id="CHEBI:37565"/>
    </ligand>
</feature>
<protein>
    <recommendedName>
        <fullName evidence="2 8">Elongation factor G</fullName>
        <shortName evidence="8">EF-G</shortName>
    </recommendedName>
</protein>
<accession>A0A1D7XH58</accession>
<dbReference type="InterPro" id="IPR014721">
    <property type="entry name" value="Ribsml_uS5_D2-typ_fold_subgr"/>
</dbReference>
<dbReference type="HAMAP" id="MF_00054_B">
    <property type="entry name" value="EF_G_EF_2_B"/>
    <property type="match status" value="1"/>
</dbReference>
<dbReference type="CDD" id="cd04088">
    <property type="entry name" value="EFG_mtEFG_II"/>
    <property type="match status" value="1"/>
</dbReference>
<dbReference type="Gene3D" id="2.40.30.10">
    <property type="entry name" value="Translation factors"/>
    <property type="match status" value="1"/>
</dbReference>
<feature type="domain" description="Tr-type G" evidence="9">
    <location>
        <begin position="8"/>
        <end position="282"/>
    </location>
</feature>
<comment type="function">
    <text evidence="8">Catalyzes the GTP-dependent ribosomal translocation step during translation elongation. During this step, the ribosome changes from the pre-translocational (PRE) to the post-translocational (POST) state as the newly formed A-site-bound peptidyl-tRNA and P-site-bound deacylated tRNA move to the P and E sites, respectively. Catalyzes the coordinated movement of the two tRNA molecules, the mRNA and conformational changes in the ribosome.</text>
</comment>
<dbReference type="CDD" id="cd01886">
    <property type="entry name" value="EF-G"/>
    <property type="match status" value="1"/>
</dbReference>
<feature type="binding site" evidence="8">
    <location>
        <begin position="81"/>
        <end position="85"/>
    </location>
    <ligand>
        <name>GTP</name>
        <dbReference type="ChEBI" id="CHEBI:37565"/>
    </ligand>
</feature>
<comment type="subcellular location">
    <subcellularLocation>
        <location evidence="8">Cytoplasm</location>
    </subcellularLocation>
</comment>
<dbReference type="Pfam" id="PF22042">
    <property type="entry name" value="EF-G_D2"/>
    <property type="match status" value="1"/>
</dbReference>
<dbReference type="InterPro" id="IPR041095">
    <property type="entry name" value="EFG_II"/>
</dbReference>
<evidence type="ECO:0000256" key="7">
    <source>
        <dbReference type="ARBA" id="ARBA00023134"/>
    </source>
</evidence>
<dbReference type="InterPro" id="IPR053905">
    <property type="entry name" value="EF-G-like_DII"/>
</dbReference>
<dbReference type="PRINTS" id="PR00315">
    <property type="entry name" value="ELONGATNFCT"/>
</dbReference>
<proteinExistence type="inferred from homology"/>
<keyword evidence="4 8" id="KW-0547">Nucleotide-binding</keyword>
<dbReference type="EMBL" id="CP017253">
    <property type="protein sequence ID" value="AOR22399.1"/>
    <property type="molecule type" value="Genomic_DNA"/>
</dbReference>
<dbReference type="NCBIfam" id="TIGR00231">
    <property type="entry name" value="small_GTP"/>
    <property type="match status" value="1"/>
</dbReference>
<dbReference type="Gene3D" id="3.30.70.870">
    <property type="entry name" value="Elongation Factor G (Translational Gtpase), domain 3"/>
    <property type="match status" value="1"/>
</dbReference>
<dbReference type="InterPro" id="IPR009000">
    <property type="entry name" value="Transl_B-barrel_sf"/>
</dbReference>
<dbReference type="Pfam" id="PF00679">
    <property type="entry name" value="EFG_C"/>
    <property type="match status" value="1"/>
</dbReference>
<dbReference type="FunFam" id="3.30.230.10:FF:000003">
    <property type="entry name" value="Elongation factor G"/>
    <property type="match status" value="1"/>
</dbReference>
<dbReference type="InterPro" id="IPR020568">
    <property type="entry name" value="Ribosomal_Su5_D2-typ_SF"/>
</dbReference>
<dbReference type="RefSeq" id="WP_069678565.1">
    <property type="nucleotide sequence ID" value="NZ_CP017253.2"/>
</dbReference>
<dbReference type="Gene3D" id="3.40.50.300">
    <property type="entry name" value="P-loop containing nucleotide triphosphate hydrolases"/>
    <property type="match status" value="1"/>
</dbReference>
<dbReference type="FunFam" id="3.30.70.870:FF:000001">
    <property type="entry name" value="Elongation factor G"/>
    <property type="match status" value="1"/>
</dbReference>
<dbReference type="GO" id="GO:0032790">
    <property type="term" value="P:ribosome disassembly"/>
    <property type="evidence" value="ECO:0007669"/>
    <property type="project" value="TreeGrafter"/>
</dbReference>
<dbReference type="InterPro" id="IPR027417">
    <property type="entry name" value="P-loop_NTPase"/>
</dbReference>
<dbReference type="Pfam" id="PF14492">
    <property type="entry name" value="EFG_III"/>
    <property type="match status" value="1"/>
</dbReference>
<dbReference type="InterPro" id="IPR000640">
    <property type="entry name" value="EFG_V-like"/>
</dbReference>
<reference evidence="11" key="1">
    <citation type="submission" date="2016-09" db="EMBL/GenBank/DDBJ databases">
        <title>Genomics of Clostridium taeniosporum, an organism which forms endospores with ribbon-like appendages.</title>
        <authorList>
            <person name="Walker J.R."/>
        </authorList>
    </citation>
    <scope>NUCLEOTIDE SEQUENCE [LARGE SCALE GENOMIC DNA]</scope>
    <source>
        <strain evidence="11">1/k</strain>
    </source>
</reference>
<evidence type="ECO:0000259" key="9">
    <source>
        <dbReference type="PROSITE" id="PS51722"/>
    </source>
</evidence>
<dbReference type="PROSITE" id="PS00301">
    <property type="entry name" value="G_TR_1"/>
    <property type="match status" value="1"/>
</dbReference>
<keyword evidence="6 8" id="KW-0648">Protein biosynthesis</keyword>
<dbReference type="Gene3D" id="3.30.230.10">
    <property type="match status" value="1"/>
</dbReference>
<dbReference type="PROSITE" id="PS51722">
    <property type="entry name" value="G_TR_2"/>
    <property type="match status" value="1"/>
</dbReference>
<dbReference type="PANTHER" id="PTHR43261">
    <property type="entry name" value="TRANSLATION ELONGATION FACTOR G-RELATED"/>
    <property type="match status" value="1"/>
</dbReference>
<dbReference type="Pfam" id="PF00009">
    <property type="entry name" value="GTP_EFTU"/>
    <property type="match status" value="1"/>
</dbReference>
<dbReference type="FunFam" id="3.40.50.300:FF:000029">
    <property type="entry name" value="Elongation factor G"/>
    <property type="match status" value="1"/>
</dbReference>
<dbReference type="InterPro" id="IPR031157">
    <property type="entry name" value="G_TR_CS"/>
</dbReference>
<dbReference type="GO" id="GO:0005737">
    <property type="term" value="C:cytoplasm"/>
    <property type="evidence" value="ECO:0007669"/>
    <property type="project" value="UniProtKB-SubCell"/>
</dbReference>
<dbReference type="Pfam" id="PF03764">
    <property type="entry name" value="EFG_IV"/>
    <property type="match status" value="1"/>
</dbReference>
<dbReference type="AlphaFoldDB" id="A0A1D7XH58"/>
<evidence type="ECO:0000313" key="11">
    <source>
        <dbReference type="Proteomes" id="UP000094652"/>
    </source>
</evidence>
<dbReference type="InterPro" id="IPR004540">
    <property type="entry name" value="Transl_elong_EFG/EF2"/>
</dbReference>
<dbReference type="GO" id="GO:0003924">
    <property type="term" value="F:GTPase activity"/>
    <property type="evidence" value="ECO:0007669"/>
    <property type="project" value="InterPro"/>
</dbReference>
<comment type="similarity">
    <text evidence="1 8">Belongs to the TRAFAC class translation factor GTPase superfamily. Classic translation factor GTPase family. EF-G/EF-2 subfamily.</text>
</comment>
<evidence type="ECO:0000256" key="2">
    <source>
        <dbReference type="ARBA" id="ARBA00017872"/>
    </source>
</evidence>
<gene>
    <name evidence="8 10" type="primary">fusA</name>
    <name evidence="10" type="ORF">BGI42_01060</name>
</gene>
<dbReference type="Gene3D" id="3.30.70.240">
    <property type="match status" value="1"/>
</dbReference>
<dbReference type="InterPro" id="IPR035647">
    <property type="entry name" value="EFG_III/V"/>
</dbReference>
<keyword evidence="3 8" id="KW-0963">Cytoplasm</keyword>
<evidence type="ECO:0000313" key="10">
    <source>
        <dbReference type="EMBL" id="AOR22399.1"/>
    </source>
</evidence>
<evidence type="ECO:0000256" key="8">
    <source>
        <dbReference type="HAMAP-Rule" id="MF_00054"/>
    </source>
</evidence>